<protein>
    <recommendedName>
        <fullName evidence="6 20">Serine/threonine-protein kinase Tel1</fullName>
        <ecNumber evidence="5 20">2.7.11.1</ecNumber>
    </recommendedName>
</protein>
<dbReference type="GeneID" id="70245170"/>
<dbReference type="GO" id="GO:0004674">
    <property type="term" value="F:protein serine/threonine kinase activity"/>
    <property type="evidence" value="ECO:0007669"/>
    <property type="project" value="UniProtKB-KW"/>
</dbReference>
<keyword evidence="13 20" id="KW-0067">ATP-binding</keyword>
<evidence type="ECO:0000256" key="11">
    <source>
        <dbReference type="ARBA" id="ARBA00022763"/>
    </source>
</evidence>
<evidence type="ECO:0000256" key="6">
    <source>
        <dbReference type="ARBA" id="ARBA00014619"/>
    </source>
</evidence>
<dbReference type="PROSITE" id="PS00916">
    <property type="entry name" value="PI3_4_KINASE_2"/>
    <property type="match status" value="1"/>
</dbReference>
<dbReference type="GO" id="GO:0006325">
    <property type="term" value="P:chromatin organization"/>
    <property type="evidence" value="ECO:0007669"/>
    <property type="project" value="UniProtKB-KW"/>
</dbReference>
<evidence type="ECO:0000256" key="9">
    <source>
        <dbReference type="ARBA" id="ARBA00022679"/>
    </source>
</evidence>
<dbReference type="Gene3D" id="3.30.1010.10">
    <property type="entry name" value="Phosphatidylinositol 3-kinase Catalytic Subunit, Chain A, domain 4"/>
    <property type="match status" value="1"/>
</dbReference>
<evidence type="ECO:0000256" key="16">
    <source>
        <dbReference type="ARBA" id="ARBA00023242"/>
    </source>
</evidence>
<dbReference type="PROSITE" id="PS51190">
    <property type="entry name" value="FATC"/>
    <property type="match status" value="1"/>
</dbReference>
<dbReference type="InterPro" id="IPR038980">
    <property type="entry name" value="ATM_plant"/>
</dbReference>
<dbReference type="InterPro" id="IPR011009">
    <property type="entry name" value="Kinase-like_dom_sf"/>
</dbReference>
<keyword evidence="7 20" id="KW-0158">Chromosome</keyword>
<dbReference type="PROSITE" id="PS51189">
    <property type="entry name" value="FAT"/>
    <property type="match status" value="1"/>
</dbReference>
<evidence type="ECO:0000256" key="10">
    <source>
        <dbReference type="ARBA" id="ARBA00022741"/>
    </source>
</evidence>
<feature type="compositionally biased region" description="Polar residues" evidence="21">
    <location>
        <begin position="170"/>
        <end position="197"/>
    </location>
</feature>
<dbReference type="Gene3D" id="1.10.1070.11">
    <property type="entry name" value="Phosphatidylinositol 3-/4-kinase, catalytic domain"/>
    <property type="match status" value="1"/>
</dbReference>
<dbReference type="SUPFAM" id="SSF48371">
    <property type="entry name" value="ARM repeat"/>
    <property type="match status" value="2"/>
</dbReference>
<dbReference type="InterPro" id="IPR018936">
    <property type="entry name" value="PI3/4_kinase_CS"/>
</dbReference>
<feature type="region of interest" description="Disordered" evidence="21">
    <location>
        <begin position="170"/>
        <end position="205"/>
    </location>
</feature>
<keyword evidence="11 20" id="KW-0227">DNA damage</keyword>
<organism evidence="25 26">
    <name type="scientific">Talaromyces proteolyticus</name>
    <dbReference type="NCBI Taxonomy" id="1131652"/>
    <lineage>
        <taxon>Eukaryota</taxon>
        <taxon>Fungi</taxon>
        <taxon>Dikarya</taxon>
        <taxon>Ascomycota</taxon>
        <taxon>Pezizomycotina</taxon>
        <taxon>Eurotiomycetes</taxon>
        <taxon>Eurotiomycetidae</taxon>
        <taxon>Eurotiales</taxon>
        <taxon>Trichocomaceae</taxon>
        <taxon>Talaromyces</taxon>
        <taxon>Talaromyces sect. Bacilispori</taxon>
    </lineage>
</organism>
<dbReference type="PANTHER" id="PTHR37079:SF4">
    <property type="entry name" value="SERINE_THREONINE-PROTEIN KINASE ATM"/>
    <property type="match status" value="1"/>
</dbReference>
<dbReference type="InterPro" id="IPR044107">
    <property type="entry name" value="PIKKc_ATM"/>
</dbReference>
<keyword evidence="10 20" id="KW-0547">Nucleotide-binding</keyword>
<sequence>MTESTLNAAIAKLSSEKQKDRAEALADVKAIFGRKSNNLERLNDKSYHRVFEALFRCVTIEKSIYNRSSKSNSKSVSAPRLPQCASAFRAAVEVSVPLLRTKTVHALIDHILQTITEPGDGLWDILANDYIKALRSILEYAAHVEHLSESDWISAATFCLRSIASTETDGNQLSIGTSHRSSSAALDTGTSRATPSRRSFGRDVTTSTSQVNRSVMDEAVICIQLLCTSPAVPIHNIAARLLNGLLDYLSSSATANAHQALKGVNNIIERIVCDQYSLVQDFVLEFIPIIRRLWAMKSMGVKDEVLITMMLCMDLLRSNAQSFSSQLTPETLESLVETFESEYLKRSEKELLQIDDLVFYYGESRAQCTYAFGPRLGNSRSEQNWMLLWTISSLISILDNVSNHNFRVDDDGVAPQKKPRLTSRIEDVARDSMSSTGTSKVYCLQLLAFLENSMHIEAKASLVGHLAGSIADDNPATATWALLVISNVAKNDIQKSPLLKPHWKQIWDLASRSCVSQASSRAACGLMEVLLYSELLDYSEIMDSLRLMLASMDLNGPSVFCDTSLMFLTRVFTLRLHTAVGLGLDLVKGVCHWLRSLWIAGDEGGRIQTAQVALFARPINILCLLLSLTNRPAPPKDVEFQGIAAPISSAWFRHTKKKPLKDYLFSFYDPAISQDIWHPEESFLGIDASTRNDSADNTIIELLQTKIETFSQLWKMSEANSRHVTADLIQNLVSASIVVLVFIECLPHSQSNRIEELRKYAIDLWADICRHLSDKEDTLIQACLTVVSPIIASVSCVKTFDNPISQVLSNIAHPLIGLLEHRRSSQINPAFDEADVMDLDGPALSRKDGYTEDAIFHSNRHNLAAFLEPNAFQRCLSIRLSLFCLNSANPVNSEDLGPLSLVDYLKSLNKADTVSARNLLPKVFQESENLTRTDILDIVEYFGVSCLQNYQLERCESVQCFCIYMMECFVDSWTSDEKDDLTDSASDLYGWFIQLFLDNKKASSEVLTSLSRLLEKIIFSNPAFSVTTVGPSPRTSLFNILQQGDITVKFTTADSISNIFRRFLLKDHEAIFDDVLESLPTDPDWEEGIALRLYVLSKLASRWHTLLRRGIYHTFETPGQVPQSTRYAKKCLLRVSQGLNIDDPKEIFQLFMPQILYTWTEGQSISTMPFTIFGYTNLKEMLQDAQDELVGQIMMRATDDDAAELSKCLGTSFKELLIASFHKAEAYTIARDISIPPSQDSQPKGVESRVKKLLGTESFVHSLEARFPEIVATLFKSLGQEEQIERAFVKHAKFGFAANILKRITERSASTASLPANQQPAFRARYLLDELEYLCKRAGYEMETMWTPALVSFVSRALLDSMHPALGSLHACSVLRKIRILICVSGPMIVQDYPLEQLLHALRPFLTDFHCSEDALGLFWYLLESGKPYLIQHPGFLTGIAVSTLVSLRNFLQSSPESTTQESQFKKVISKSQEFRQWLGDFLETYKPENLDEIQDQLFRRIITSSRRISDIGNSERGSYESDLLLELLQDRSSSKGLLSTSVSNLVLSLLCVDFRMPLELHNDILGDDQDASRYNVAIWQTVQNSVTDRGYRLWAARVLGRAFAETGHISDELLREQNTDEAIFYFQRHKYTDAFLASKVTILHILCEVLTDTDRVKLGLVERTLQVIITKLGSFPDFEQCENAVSPHLMKALFWSPYICPSITSSFPQQSSNTFWPHWDPQLSASQWAQSLSLALASTAQEDPIIGSLIEVLYTIPDLAMRLFQFVLHDVLLLESEHNLVCREKVSEIFKEALENFTENTIPHAQLIINAILYLRQQQKPLESTIVERDEWLDVDYGLAASAAVKCRMYKTALMFLEIQTSRSISTNRRSSVIKYTPPTDLLHQIFRKIGDPDLFYGIQQDATLESVMEKLNYESSGFKNLIFQSAQYDSDLRLKGSGSTYGIFKALNATNLHGVASALLAAPDGSGRKTTNTDNLLSTAISLQQWDIPTPPSNCSATNVLFKAFQNLNAASTMKDVLEFNSGCFLEILDHFDDKYRSVTALRDSMRALGLLTEVDDVLRSTTVSQLEGLWTKITSRKSWFQTENFQDIAHILFCRESLFSSINKRPYLRTAMKLTSRMSQLYEVKSLRETFKISRDLEGSQESLKAAISLSKQVESCAGLGLNIEGAAKFDLANVLWDQGEMTTSIRMLQQLNEQGDLHKQTLTVSRAEVLASLGHHVAEARLENPDAIVQEYLVPAVKELRGNTEGEEAGGVFHRFALFCDQQLLNQDNLEDFQRIEQLRDRKEREVLALHKMMSAAEGKEKNQLRMHYTKAKGWFDLDDRDYQRLKRSREAFLQQCLENYLLALKACDSFRNDALRFCALWLDKWKDLKANEAVSKYLHEVPSRKFAPLMNQLSSRLLDDPDLFQNLLSTLIFRICVDHPYHGMYQIFAHSKSKGSRDQAALSRNLAASKVVEKLKNDKIASGTWMSIHNNNICYVRFATDKLDDKIKSGAKVPLKKLPTGLKLEQDVNNQRLPPPSMKVELRQDRNYNDIPKVVRFQPEFAVASGISAPKIVTLLATDGLHYKQLVKGGNDDLRQDAIMEQVFEQVSNVLQDHRSTRQRNLTVRTYKVLPLTSNAGIIEFVQNTIPLHDYLMPAHQRYFPKDMKPNACRKHINDVQTRSLEHRVRTYRQVTDHFHPVMRFFFMERFNNPDDWFSRRLAYTRSTAAISILGHVLGLGDRHGHNILLDEKTGDAVHIDLGVAFEQGRVLPVPEVVPFRLTRDLVDGMGITKTEGVFRRCCEFTLEALRQESYSIMTILDVLRYDPLYMWTVSPLRMKRMQDDQEPGDDPLIISSGASGKRNSNEPSEADRALTVVAKKLSKTLSVTATVNELIQQATDERNLAVLYCGWAAYA</sequence>
<gene>
    <name evidence="25" type="ORF">BGW36DRAFT_367559</name>
</gene>
<proteinExistence type="inferred from homology"/>
<dbReference type="GO" id="GO:0005634">
    <property type="term" value="C:nucleus"/>
    <property type="evidence" value="ECO:0007669"/>
    <property type="project" value="UniProtKB-SubCell"/>
</dbReference>
<keyword evidence="14 20" id="KW-0156">Chromatin regulator</keyword>
<evidence type="ECO:0000256" key="3">
    <source>
        <dbReference type="ARBA" id="ARBA00010769"/>
    </source>
</evidence>
<evidence type="ECO:0000256" key="19">
    <source>
        <dbReference type="ARBA" id="ARBA00048679"/>
    </source>
</evidence>
<evidence type="ECO:0000256" key="2">
    <source>
        <dbReference type="ARBA" id="ARBA00004574"/>
    </source>
</evidence>
<dbReference type="EMBL" id="JAJTJA010000001">
    <property type="protein sequence ID" value="KAH8705423.1"/>
    <property type="molecule type" value="Genomic_DNA"/>
</dbReference>
<comment type="caution">
    <text evidence="25">The sequence shown here is derived from an EMBL/GenBank/DDBJ whole genome shotgun (WGS) entry which is preliminary data.</text>
</comment>
<accession>A0AAD4L0P0</accession>
<dbReference type="PROSITE" id="PS00915">
    <property type="entry name" value="PI3_4_KINASE_1"/>
    <property type="match status" value="1"/>
</dbReference>
<feature type="region of interest" description="Disordered" evidence="21">
    <location>
        <begin position="2823"/>
        <end position="2851"/>
    </location>
</feature>
<keyword evidence="26" id="KW-1185">Reference proteome</keyword>
<keyword evidence="16 20" id="KW-0539">Nucleus</keyword>
<dbReference type="Pfam" id="PF11640">
    <property type="entry name" value="TAN"/>
    <property type="match status" value="1"/>
</dbReference>
<evidence type="ECO:0000313" key="25">
    <source>
        <dbReference type="EMBL" id="KAH8705423.1"/>
    </source>
</evidence>
<comment type="function">
    <text evidence="17 20">Serine/threonine protein kinase which activates checkpoint signaling upon genotoxic stresses such as ionizing radiation (IR), ultraviolet light (UV), or DNA replication stalling, thereby acting as a DNA damage sensor. Recognizes the substrate consensus sequence [ST]-Q. Phosphorylates histone H2A to form H2AS128ph (gamma-H2A) at sites of DNA damage, involved in the regulation of DNA damage response mechanism. Required for the control of telomere length and genome stability.</text>
</comment>
<evidence type="ECO:0000256" key="4">
    <source>
        <dbReference type="ARBA" id="ARBA00011370"/>
    </source>
</evidence>
<dbReference type="FunFam" id="3.30.1010.10:FF:000019">
    <property type="entry name" value="Serine/threonine-protein kinase Tel1"/>
    <property type="match status" value="1"/>
</dbReference>
<evidence type="ECO:0000256" key="8">
    <source>
        <dbReference type="ARBA" id="ARBA00022527"/>
    </source>
</evidence>
<dbReference type="SMART" id="SM01343">
    <property type="entry name" value="FATC"/>
    <property type="match status" value="1"/>
</dbReference>
<dbReference type="InterPro" id="IPR014009">
    <property type="entry name" value="PIK_FAT"/>
</dbReference>
<evidence type="ECO:0000259" key="22">
    <source>
        <dbReference type="PROSITE" id="PS50290"/>
    </source>
</evidence>
<keyword evidence="8 20" id="KW-0723">Serine/threonine-protein kinase</keyword>
<dbReference type="InterPro" id="IPR016024">
    <property type="entry name" value="ARM-type_fold"/>
</dbReference>
<dbReference type="CDD" id="cd05171">
    <property type="entry name" value="PIKKc_ATM"/>
    <property type="match status" value="1"/>
</dbReference>
<dbReference type="FunFam" id="1.10.1070.11:FF:000025">
    <property type="entry name" value="Serine/threonine-protein kinase Tel1"/>
    <property type="match status" value="1"/>
</dbReference>
<dbReference type="SUPFAM" id="SSF56112">
    <property type="entry name" value="Protein kinase-like (PK-like)"/>
    <property type="match status" value="1"/>
</dbReference>
<dbReference type="InterPro" id="IPR036940">
    <property type="entry name" value="PI3/4_kinase_cat_sf"/>
</dbReference>
<evidence type="ECO:0000256" key="18">
    <source>
        <dbReference type="ARBA" id="ARBA00047899"/>
    </source>
</evidence>
<evidence type="ECO:0000256" key="1">
    <source>
        <dbReference type="ARBA" id="ARBA00004123"/>
    </source>
</evidence>
<dbReference type="GO" id="GO:0005524">
    <property type="term" value="F:ATP binding"/>
    <property type="evidence" value="ECO:0007669"/>
    <property type="project" value="UniProtKB-KW"/>
</dbReference>
<evidence type="ECO:0000256" key="13">
    <source>
        <dbReference type="ARBA" id="ARBA00022840"/>
    </source>
</evidence>
<feature type="domain" description="FATC" evidence="24">
    <location>
        <begin position="2865"/>
        <end position="2897"/>
    </location>
</feature>
<keyword evidence="9 20" id="KW-0808">Transferase</keyword>
<keyword evidence="15 20" id="KW-0779">Telomere</keyword>
<evidence type="ECO:0000259" key="23">
    <source>
        <dbReference type="PROSITE" id="PS51189"/>
    </source>
</evidence>
<evidence type="ECO:0000256" key="7">
    <source>
        <dbReference type="ARBA" id="ARBA00022454"/>
    </source>
</evidence>
<dbReference type="GO" id="GO:0006281">
    <property type="term" value="P:DNA repair"/>
    <property type="evidence" value="ECO:0007669"/>
    <property type="project" value="InterPro"/>
</dbReference>
<evidence type="ECO:0000256" key="5">
    <source>
        <dbReference type="ARBA" id="ARBA00012513"/>
    </source>
</evidence>
<feature type="domain" description="PI3K/PI4K catalytic" evidence="22">
    <location>
        <begin position="2542"/>
        <end position="2855"/>
    </location>
</feature>
<comment type="catalytic activity">
    <reaction evidence="18 20">
        <text>L-threonyl-[protein] + ATP = O-phospho-L-threonyl-[protein] + ADP + H(+)</text>
        <dbReference type="Rhea" id="RHEA:46608"/>
        <dbReference type="Rhea" id="RHEA-COMP:11060"/>
        <dbReference type="Rhea" id="RHEA-COMP:11605"/>
        <dbReference type="ChEBI" id="CHEBI:15378"/>
        <dbReference type="ChEBI" id="CHEBI:30013"/>
        <dbReference type="ChEBI" id="CHEBI:30616"/>
        <dbReference type="ChEBI" id="CHEBI:61977"/>
        <dbReference type="ChEBI" id="CHEBI:456216"/>
        <dbReference type="EC" id="2.7.11.1"/>
    </reaction>
</comment>
<dbReference type="Pfam" id="PF00454">
    <property type="entry name" value="PI3_PI4_kinase"/>
    <property type="match status" value="1"/>
</dbReference>
<dbReference type="SMART" id="SM00146">
    <property type="entry name" value="PI3Kc"/>
    <property type="match status" value="1"/>
</dbReference>
<evidence type="ECO:0000259" key="24">
    <source>
        <dbReference type="PROSITE" id="PS51190"/>
    </source>
</evidence>
<dbReference type="SMART" id="SM01342">
    <property type="entry name" value="TAN"/>
    <property type="match status" value="1"/>
</dbReference>
<dbReference type="Proteomes" id="UP001201262">
    <property type="component" value="Unassembled WGS sequence"/>
</dbReference>
<keyword evidence="12 20" id="KW-0418">Kinase</keyword>
<dbReference type="RefSeq" id="XP_046078044.1">
    <property type="nucleotide sequence ID" value="XM_046214883.1"/>
</dbReference>
<dbReference type="InterPro" id="IPR021668">
    <property type="entry name" value="TAN"/>
</dbReference>
<name>A0AAD4L0P0_9EURO</name>
<evidence type="ECO:0000256" key="14">
    <source>
        <dbReference type="ARBA" id="ARBA00022853"/>
    </source>
</evidence>
<dbReference type="InterPro" id="IPR003152">
    <property type="entry name" value="FATC_dom"/>
</dbReference>
<feature type="compositionally biased region" description="Polar residues" evidence="21">
    <location>
        <begin position="2838"/>
        <end position="2849"/>
    </location>
</feature>
<feature type="domain" description="FAT" evidence="23">
    <location>
        <begin position="1840"/>
        <end position="2438"/>
    </location>
</feature>
<evidence type="ECO:0000256" key="21">
    <source>
        <dbReference type="SAM" id="MobiDB-lite"/>
    </source>
</evidence>
<dbReference type="InterPro" id="IPR000403">
    <property type="entry name" value="PI3/4_kinase_cat_dom"/>
</dbReference>
<evidence type="ECO:0000256" key="15">
    <source>
        <dbReference type="ARBA" id="ARBA00022895"/>
    </source>
</evidence>
<comment type="subcellular location">
    <subcellularLocation>
        <location evidence="2 20">Chromosome</location>
        <location evidence="2 20">Telomere</location>
    </subcellularLocation>
    <subcellularLocation>
        <location evidence="1 20">Nucleus</location>
    </subcellularLocation>
</comment>
<evidence type="ECO:0000256" key="12">
    <source>
        <dbReference type="ARBA" id="ARBA00022777"/>
    </source>
</evidence>
<dbReference type="GO" id="GO:0035556">
    <property type="term" value="P:intracellular signal transduction"/>
    <property type="evidence" value="ECO:0007669"/>
    <property type="project" value="UniProtKB-ARBA"/>
</dbReference>
<evidence type="ECO:0000256" key="17">
    <source>
        <dbReference type="ARBA" id="ARBA00025079"/>
    </source>
</evidence>
<evidence type="ECO:0000313" key="26">
    <source>
        <dbReference type="Proteomes" id="UP001201262"/>
    </source>
</evidence>
<dbReference type="Pfam" id="PF02260">
    <property type="entry name" value="FATC"/>
    <property type="match status" value="1"/>
</dbReference>
<dbReference type="EC" id="2.7.11.1" evidence="5 20"/>
<evidence type="ECO:0000256" key="20">
    <source>
        <dbReference type="RuleBase" id="RU365027"/>
    </source>
</evidence>
<dbReference type="PANTHER" id="PTHR37079">
    <property type="entry name" value="SERINE/THREONINE-PROTEIN KINASE ATM"/>
    <property type="match status" value="1"/>
</dbReference>
<reference evidence="25" key="1">
    <citation type="submission" date="2021-12" db="EMBL/GenBank/DDBJ databases">
        <title>Convergent genome expansion in fungi linked to evolution of root-endophyte symbiosis.</title>
        <authorList>
            <consortium name="DOE Joint Genome Institute"/>
            <person name="Ke Y.-H."/>
            <person name="Bonito G."/>
            <person name="Liao H.-L."/>
            <person name="Looney B."/>
            <person name="Rojas-Flechas A."/>
            <person name="Nash J."/>
            <person name="Hameed K."/>
            <person name="Schadt C."/>
            <person name="Martin F."/>
            <person name="Crous P.W."/>
            <person name="Miettinen O."/>
            <person name="Magnuson J.K."/>
            <person name="Labbe J."/>
            <person name="Jacobson D."/>
            <person name="Doktycz M.J."/>
            <person name="Veneault-Fourrey C."/>
            <person name="Kuo A."/>
            <person name="Mondo S."/>
            <person name="Calhoun S."/>
            <person name="Riley R."/>
            <person name="Ohm R."/>
            <person name="LaButti K."/>
            <person name="Andreopoulos B."/>
            <person name="Pangilinan J."/>
            <person name="Nolan M."/>
            <person name="Tritt A."/>
            <person name="Clum A."/>
            <person name="Lipzen A."/>
            <person name="Daum C."/>
            <person name="Barry K."/>
            <person name="Grigoriev I.V."/>
            <person name="Vilgalys R."/>
        </authorList>
    </citation>
    <scope>NUCLEOTIDE SEQUENCE</scope>
    <source>
        <strain evidence="25">PMI_201</strain>
    </source>
</reference>
<comment type="subunit">
    <text evidence="4">Associates with DNA double-strand breaks.</text>
</comment>
<dbReference type="PROSITE" id="PS50290">
    <property type="entry name" value="PI3_4_KINASE_3"/>
    <property type="match status" value="1"/>
</dbReference>
<comment type="similarity">
    <text evidence="3 20">Belongs to the PI3/PI4-kinase family. ATM subfamily.</text>
</comment>
<comment type="catalytic activity">
    <reaction evidence="19">
        <text>L-seryl-[protein] + ATP = O-phospho-L-seryl-[protein] + ADP + H(+)</text>
        <dbReference type="Rhea" id="RHEA:17989"/>
        <dbReference type="Rhea" id="RHEA-COMP:9863"/>
        <dbReference type="Rhea" id="RHEA-COMP:11604"/>
        <dbReference type="ChEBI" id="CHEBI:15378"/>
        <dbReference type="ChEBI" id="CHEBI:29999"/>
        <dbReference type="ChEBI" id="CHEBI:30616"/>
        <dbReference type="ChEBI" id="CHEBI:83421"/>
        <dbReference type="ChEBI" id="CHEBI:456216"/>
        <dbReference type="EC" id="2.7.11.1"/>
    </reaction>
</comment>
<dbReference type="GO" id="GO:0000781">
    <property type="term" value="C:chromosome, telomeric region"/>
    <property type="evidence" value="ECO:0007669"/>
    <property type="project" value="UniProtKB-SubCell"/>
</dbReference>